<organism evidence="2 3">
    <name type="scientific">Subdoligranulum variabile</name>
    <dbReference type="NCBI Taxonomy" id="214851"/>
    <lineage>
        <taxon>Bacteria</taxon>
        <taxon>Bacillati</taxon>
        <taxon>Bacillota</taxon>
        <taxon>Clostridia</taxon>
        <taxon>Eubacteriales</taxon>
        <taxon>Oscillospiraceae</taxon>
        <taxon>Subdoligranulum</taxon>
    </lineage>
</organism>
<dbReference type="EMBL" id="JAGZGG010000012">
    <property type="protein sequence ID" value="MBS5332172.1"/>
    <property type="molecule type" value="Genomic_DNA"/>
</dbReference>
<gene>
    <name evidence="2" type="ORF">KHY36_06540</name>
</gene>
<evidence type="ECO:0000256" key="1">
    <source>
        <dbReference type="SAM" id="MobiDB-lite"/>
    </source>
</evidence>
<name>A0A943DD20_9FIRM</name>
<feature type="region of interest" description="Disordered" evidence="1">
    <location>
        <begin position="55"/>
        <end position="74"/>
    </location>
</feature>
<reference evidence="2" key="1">
    <citation type="submission" date="2021-02" db="EMBL/GenBank/DDBJ databases">
        <title>Infant gut strain persistence is associated with maternal origin, phylogeny, and functional potential including surface adhesion and iron acquisition.</title>
        <authorList>
            <person name="Lou Y.C."/>
        </authorList>
    </citation>
    <scope>NUCLEOTIDE SEQUENCE</scope>
    <source>
        <strain evidence="2">L3_101_000M1_dasL3_101_000M1_concoct_87</strain>
    </source>
</reference>
<protein>
    <submittedName>
        <fullName evidence="2">Uncharacterized protein</fullName>
    </submittedName>
</protein>
<comment type="caution">
    <text evidence="2">The sequence shown here is derived from an EMBL/GenBank/DDBJ whole genome shotgun (WGS) entry which is preliminary data.</text>
</comment>
<evidence type="ECO:0000313" key="2">
    <source>
        <dbReference type="EMBL" id="MBS5332172.1"/>
    </source>
</evidence>
<evidence type="ECO:0000313" key="3">
    <source>
        <dbReference type="Proteomes" id="UP000759273"/>
    </source>
</evidence>
<accession>A0A943DD20</accession>
<sequence>MSSDAKRASNARYLSKFKTVSVRFAQTDATAVQAAADAAGESLNAYIVGAVAQRMDREQPTEDALPPETEEMLK</sequence>
<dbReference type="Proteomes" id="UP000759273">
    <property type="component" value="Unassembled WGS sequence"/>
</dbReference>
<dbReference type="AlphaFoldDB" id="A0A943DD20"/>
<proteinExistence type="predicted"/>